<gene>
    <name evidence="2" type="ORF">AB2B41_16105</name>
</gene>
<comment type="caution">
    <text evidence="2">The sequence shown here is derived from an EMBL/GenBank/DDBJ whole genome shotgun (WGS) entry which is preliminary data.</text>
</comment>
<dbReference type="Proteomes" id="UP001556098">
    <property type="component" value="Unassembled WGS sequence"/>
</dbReference>
<dbReference type="SUPFAM" id="SSF52540">
    <property type="entry name" value="P-loop containing nucleoside triphosphate hydrolases"/>
    <property type="match status" value="1"/>
</dbReference>
<keyword evidence="3" id="KW-1185">Reference proteome</keyword>
<reference evidence="2 3" key="1">
    <citation type="submission" date="2024-07" db="EMBL/GenBank/DDBJ databases">
        <title>Marimonas sp.nov., isolated from tidal-flat sediment.</title>
        <authorList>
            <person name="Jayan J.N."/>
            <person name="Lee S.S."/>
        </authorList>
    </citation>
    <scope>NUCLEOTIDE SEQUENCE [LARGE SCALE GENOMIC DNA]</scope>
    <source>
        <strain evidence="2 3">MJW-29</strain>
    </source>
</reference>
<dbReference type="Gene3D" id="3.40.50.300">
    <property type="entry name" value="P-loop containing nucleotide triphosphate hydrolases"/>
    <property type="match status" value="2"/>
</dbReference>
<dbReference type="InterPro" id="IPR051162">
    <property type="entry name" value="T4SS_component"/>
</dbReference>
<evidence type="ECO:0000259" key="1">
    <source>
        <dbReference type="Pfam" id="PF01935"/>
    </source>
</evidence>
<dbReference type="PANTHER" id="PTHR30121:SF11">
    <property type="entry name" value="AAA+ ATPASE DOMAIN-CONTAINING PROTEIN"/>
    <property type="match status" value="1"/>
</dbReference>
<dbReference type="Pfam" id="PF01935">
    <property type="entry name" value="DUF87"/>
    <property type="match status" value="1"/>
</dbReference>
<name>A0ABV3RR44_9RHOB</name>
<organism evidence="2 3">
    <name type="scientific">Sulfitobacter sediminis</name>
    <dbReference type="NCBI Taxonomy" id="3234186"/>
    <lineage>
        <taxon>Bacteria</taxon>
        <taxon>Pseudomonadati</taxon>
        <taxon>Pseudomonadota</taxon>
        <taxon>Alphaproteobacteria</taxon>
        <taxon>Rhodobacterales</taxon>
        <taxon>Roseobacteraceae</taxon>
        <taxon>Sulfitobacter</taxon>
    </lineage>
</organism>
<dbReference type="CDD" id="cd01127">
    <property type="entry name" value="TrwB_TraG_TraD_VirD4"/>
    <property type="match status" value="1"/>
</dbReference>
<dbReference type="InterPro" id="IPR027417">
    <property type="entry name" value="P-loop_NTPase"/>
</dbReference>
<protein>
    <submittedName>
        <fullName evidence="2">Type IV secretory system conjugative DNA transfer family protein</fullName>
    </submittedName>
</protein>
<proteinExistence type="predicted"/>
<dbReference type="InterPro" id="IPR002789">
    <property type="entry name" value="HerA_central"/>
</dbReference>
<accession>A0ABV3RR44</accession>
<sequence>MKHISETVSTLGLALGRYGDAPFGIRLADRLMHLHVVGQTGTGKSTLLANLALQDAARGFGFCLIDPHGDLADTLAAHLGDRAHLWAPADPDNPYGYNPLTAVPATYHPLVAAGLIDAFKKQWADAWGVRMEHLLRHALLTLLAQPRADLRDLVPLFIDKSAQAHMLSHVTDPQVRSFWTAEFPKMNYKTAFDGVAPIANKLGAFLAHPNVRRALCEPARPLRFRKIMDEGELLIVNLSKGRLGADVTNVLGGLIVASIVNAALSRQTLPEPQRRPFMLHVDEFHAFTTTSIADILPETRKYGLGLTLVHQHIAQVETGVLEAILGNVGSLMVFRVGANDAPVFVRQLERVTTSDLINLPNHRAYVRVMVKGQRTPAFSVATVPPPQKTASP</sequence>
<evidence type="ECO:0000313" key="2">
    <source>
        <dbReference type="EMBL" id="MEW9921136.1"/>
    </source>
</evidence>
<dbReference type="PANTHER" id="PTHR30121">
    <property type="entry name" value="UNCHARACTERIZED PROTEIN YJGR-RELATED"/>
    <property type="match status" value="1"/>
</dbReference>
<feature type="domain" description="Helicase HerA central" evidence="1">
    <location>
        <begin position="21"/>
        <end position="99"/>
    </location>
</feature>
<dbReference type="EMBL" id="JBFNXX010000013">
    <property type="protein sequence ID" value="MEW9921136.1"/>
    <property type="molecule type" value="Genomic_DNA"/>
</dbReference>
<evidence type="ECO:0000313" key="3">
    <source>
        <dbReference type="Proteomes" id="UP001556098"/>
    </source>
</evidence>